<organism evidence="1 2">
    <name type="scientific">Melastoma candidum</name>
    <dbReference type="NCBI Taxonomy" id="119954"/>
    <lineage>
        <taxon>Eukaryota</taxon>
        <taxon>Viridiplantae</taxon>
        <taxon>Streptophyta</taxon>
        <taxon>Embryophyta</taxon>
        <taxon>Tracheophyta</taxon>
        <taxon>Spermatophyta</taxon>
        <taxon>Magnoliopsida</taxon>
        <taxon>eudicotyledons</taxon>
        <taxon>Gunneridae</taxon>
        <taxon>Pentapetalae</taxon>
        <taxon>rosids</taxon>
        <taxon>malvids</taxon>
        <taxon>Myrtales</taxon>
        <taxon>Melastomataceae</taxon>
        <taxon>Melastomatoideae</taxon>
        <taxon>Melastomateae</taxon>
        <taxon>Melastoma</taxon>
    </lineage>
</organism>
<reference evidence="2" key="1">
    <citation type="journal article" date="2023" name="Front. Plant Sci.">
        <title>Chromosomal-level genome assembly of Melastoma candidum provides insights into trichome evolution.</title>
        <authorList>
            <person name="Zhong Y."/>
            <person name="Wu W."/>
            <person name="Sun C."/>
            <person name="Zou P."/>
            <person name="Liu Y."/>
            <person name="Dai S."/>
            <person name="Zhou R."/>
        </authorList>
    </citation>
    <scope>NUCLEOTIDE SEQUENCE [LARGE SCALE GENOMIC DNA]</scope>
</reference>
<accession>A0ACB9LKK8</accession>
<proteinExistence type="predicted"/>
<gene>
    <name evidence="1" type="ORF">MLD38_036414</name>
</gene>
<comment type="caution">
    <text evidence="1">The sequence shown here is derived from an EMBL/GenBank/DDBJ whole genome shotgun (WGS) entry which is preliminary data.</text>
</comment>
<evidence type="ECO:0000313" key="2">
    <source>
        <dbReference type="Proteomes" id="UP001057402"/>
    </source>
</evidence>
<dbReference type="EMBL" id="CM042890">
    <property type="protein sequence ID" value="KAI4311528.1"/>
    <property type="molecule type" value="Genomic_DNA"/>
</dbReference>
<keyword evidence="2" id="KW-1185">Reference proteome</keyword>
<dbReference type="Proteomes" id="UP001057402">
    <property type="component" value="Chromosome 11"/>
</dbReference>
<name>A0ACB9LKK8_9MYRT</name>
<sequence length="178" mass="19629">MMFSLGVTLTTCHDVEVGVLSAEQLTINGRPIKNRAFATVRDECCPNLKSCSTEIDKEGRQCPRWKEKFLVNLASSSRNILVEVHRRGSSRDKIVGRAWIPVSDFSDEYSVPVTNRLHLLSYRLRDTKGVRNGIVNVSIRVLSPTEKSVSPSPSSSVTSQASCSGSRCGTVTGFPVWQ</sequence>
<evidence type="ECO:0000313" key="1">
    <source>
        <dbReference type="EMBL" id="KAI4311528.1"/>
    </source>
</evidence>
<protein>
    <submittedName>
        <fullName evidence="1">Uncharacterized protein</fullName>
    </submittedName>
</protein>